<evidence type="ECO:0000259" key="1">
    <source>
        <dbReference type="Pfam" id="PF10130"/>
    </source>
</evidence>
<name>T0YDL6_9ZZZZ</name>
<protein>
    <submittedName>
        <fullName evidence="2">Nucleotide-binding protein, PIN domain protein</fullName>
    </submittedName>
</protein>
<organism evidence="2">
    <name type="scientific">mine drainage metagenome</name>
    <dbReference type="NCBI Taxonomy" id="410659"/>
    <lineage>
        <taxon>unclassified sequences</taxon>
        <taxon>metagenomes</taxon>
        <taxon>ecological metagenomes</taxon>
    </lineage>
</organism>
<gene>
    <name evidence="2" type="ORF">B2A_13159</name>
</gene>
<dbReference type="InterPro" id="IPR002716">
    <property type="entry name" value="PIN_dom"/>
</dbReference>
<reference evidence="2" key="2">
    <citation type="journal article" date="2014" name="ISME J.">
        <title>Microbial stratification in low pH oxic and suboxic macroscopic growths along an acid mine drainage.</title>
        <authorList>
            <person name="Mendez-Garcia C."/>
            <person name="Mesa V."/>
            <person name="Sprenger R.R."/>
            <person name="Richter M."/>
            <person name="Diez M.S."/>
            <person name="Solano J."/>
            <person name="Bargiela R."/>
            <person name="Golyshina O.V."/>
            <person name="Manteca A."/>
            <person name="Ramos J.L."/>
            <person name="Gallego J.R."/>
            <person name="Llorente I."/>
            <person name="Martins Dos Santos V.A."/>
            <person name="Jensen O.N."/>
            <person name="Pelaez A.I."/>
            <person name="Sanchez J."/>
            <person name="Ferrer M."/>
        </authorList>
    </citation>
    <scope>NUCLEOTIDE SEQUENCE</scope>
</reference>
<proteinExistence type="predicted"/>
<sequence length="122" mass="14093">KDSASRTILFSNKFEFLTVEFAKKELSNHKNEILGKVHIKESNLDALMSSLFKRIYVVDDVAIKESLDQAKLIMDKIDPDDTPFIALALAVENDGIWSDDKHFVMQRIIKVWKTSDMLRHLE</sequence>
<feature type="non-terminal residue" evidence="2">
    <location>
        <position position="1"/>
    </location>
</feature>
<reference evidence="2" key="1">
    <citation type="submission" date="2013-08" db="EMBL/GenBank/DDBJ databases">
        <authorList>
            <person name="Mendez C."/>
            <person name="Richter M."/>
            <person name="Ferrer M."/>
            <person name="Sanchez J."/>
        </authorList>
    </citation>
    <scope>NUCLEOTIDE SEQUENCE</scope>
</reference>
<dbReference type="EMBL" id="AUZZ01009521">
    <property type="protein sequence ID" value="EQD33416.1"/>
    <property type="molecule type" value="Genomic_DNA"/>
</dbReference>
<accession>T0YDL6</accession>
<dbReference type="AlphaFoldDB" id="T0YDL6"/>
<dbReference type="Pfam" id="PF10130">
    <property type="entry name" value="PIN_2"/>
    <property type="match status" value="1"/>
</dbReference>
<evidence type="ECO:0000313" key="2">
    <source>
        <dbReference type="EMBL" id="EQD33416.1"/>
    </source>
</evidence>
<comment type="caution">
    <text evidence="2">The sequence shown here is derived from an EMBL/GenBank/DDBJ whole genome shotgun (WGS) entry which is preliminary data.</text>
</comment>
<feature type="domain" description="PIN" evidence="1">
    <location>
        <begin position="2"/>
        <end position="121"/>
    </location>
</feature>